<evidence type="ECO:0000313" key="2">
    <source>
        <dbReference type="Proteomes" id="UP001172778"/>
    </source>
</evidence>
<organism evidence="1 2">
    <name type="scientific">Parachitinimonas caeni</name>
    <dbReference type="NCBI Taxonomy" id="3031301"/>
    <lineage>
        <taxon>Bacteria</taxon>
        <taxon>Pseudomonadati</taxon>
        <taxon>Pseudomonadota</taxon>
        <taxon>Betaproteobacteria</taxon>
        <taxon>Neisseriales</taxon>
        <taxon>Chitinibacteraceae</taxon>
        <taxon>Parachitinimonas</taxon>
    </lineage>
</organism>
<proteinExistence type="predicted"/>
<dbReference type="EMBL" id="JARRAF010000003">
    <property type="protein sequence ID" value="MDK2123112.1"/>
    <property type="molecule type" value="Genomic_DNA"/>
</dbReference>
<name>A0ABT7DSR3_9NEIS</name>
<sequence>MARGLFVVLMLGWSSLGLAAYTLGIVPFLSPRSLIIEFAPWRAHLESRLATSVAIATATDPVHFLARCGRGDFDVVLVPPHIALYLQRQLGYRPLLGMRSEFFSQILINRDATATQLSDLKGRHLHLPDQLSLVNYEATQFLSRFGLQAGRDFTTQSHTTENNALLAAISKPGAAAVASRMAFEHLPENLREQLRIIGSGRSSLWLVVMVPHHLKDSDVARLEEAISQIPHTQAGAAYFSHAGVALEPLGKSELAHFEPLLSIIEKAYWTRYSSR</sequence>
<accession>A0ABT7DSR3</accession>
<dbReference type="Proteomes" id="UP001172778">
    <property type="component" value="Unassembled WGS sequence"/>
</dbReference>
<dbReference type="Pfam" id="PF12974">
    <property type="entry name" value="Phosphonate-bd"/>
    <property type="match status" value="1"/>
</dbReference>
<evidence type="ECO:0000313" key="1">
    <source>
        <dbReference type="EMBL" id="MDK2123112.1"/>
    </source>
</evidence>
<keyword evidence="2" id="KW-1185">Reference proteome</keyword>
<gene>
    <name evidence="1" type="ORF">PZA18_03485</name>
</gene>
<comment type="caution">
    <text evidence="1">The sequence shown here is derived from an EMBL/GenBank/DDBJ whole genome shotgun (WGS) entry which is preliminary data.</text>
</comment>
<dbReference type="RefSeq" id="WP_284099401.1">
    <property type="nucleotide sequence ID" value="NZ_JARRAF010000003.1"/>
</dbReference>
<dbReference type="Gene3D" id="3.40.190.10">
    <property type="entry name" value="Periplasmic binding protein-like II"/>
    <property type="match status" value="2"/>
</dbReference>
<reference evidence="1" key="1">
    <citation type="submission" date="2023-03" db="EMBL/GenBank/DDBJ databases">
        <title>Chitinimonas shenzhenensis gen. nov., sp. nov., a novel member of family Burkholderiaceae isolated from activated sludge collected in Shen Zhen, China.</title>
        <authorList>
            <person name="Wang X."/>
        </authorList>
    </citation>
    <scope>NUCLEOTIDE SEQUENCE</scope>
    <source>
        <strain evidence="1">DQS-5</strain>
    </source>
</reference>
<dbReference type="SUPFAM" id="SSF53850">
    <property type="entry name" value="Periplasmic binding protein-like II"/>
    <property type="match status" value="1"/>
</dbReference>
<protein>
    <submittedName>
        <fullName evidence="1">PhnD/SsuA/transferrin family substrate-binding protein</fullName>
    </submittedName>
</protein>